<keyword evidence="1" id="KW-0812">Transmembrane</keyword>
<proteinExistence type="predicted"/>
<feature type="transmembrane region" description="Helical" evidence="1">
    <location>
        <begin position="7"/>
        <end position="25"/>
    </location>
</feature>
<feature type="transmembrane region" description="Helical" evidence="1">
    <location>
        <begin position="37"/>
        <end position="63"/>
    </location>
</feature>
<sequence>MWIWIGIGWVLCGILAFVVMWRGWGVCFNGRYQWAQYIESIICFVLGVIGLIIALLMVGKYCFKRRTKMKIYWDENLQQIRTRGGKCLLDRTSAGNYRGIVNGHIAVIQDMGKRIRALEDIGQGFAPAHFRLLDKLEKQLQCSAKTQGKHKMVFVKKGSEETTTYNNTLPTPTWFVTYTYSYGTSDRDFVFKCSVCDLEITKTEKELSAVEKEGLKKLKLL</sequence>
<evidence type="ECO:0000313" key="2">
    <source>
        <dbReference type="EMBL" id="KKN75915.1"/>
    </source>
</evidence>
<evidence type="ECO:0000256" key="1">
    <source>
        <dbReference type="SAM" id="Phobius"/>
    </source>
</evidence>
<dbReference type="EMBL" id="LAZR01000302">
    <property type="protein sequence ID" value="KKN75915.1"/>
    <property type="molecule type" value="Genomic_DNA"/>
</dbReference>
<protein>
    <submittedName>
        <fullName evidence="2">Uncharacterized protein</fullName>
    </submittedName>
</protein>
<comment type="caution">
    <text evidence="2">The sequence shown here is derived from an EMBL/GenBank/DDBJ whole genome shotgun (WGS) entry which is preliminary data.</text>
</comment>
<dbReference type="AlphaFoldDB" id="A0A0F9T3W0"/>
<gene>
    <name evidence="2" type="ORF">LCGC14_0376230</name>
</gene>
<reference evidence="2" key="1">
    <citation type="journal article" date="2015" name="Nature">
        <title>Complex archaea that bridge the gap between prokaryotes and eukaryotes.</title>
        <authorList>
            <person name="Spang A."/>
            <person name="Saw J.H."/>
            <person name="Jorgensen S.L."/>
            <person name="Zaremba-Niedzwiedzka K."/>
            <person name="Martijn J."/>
            <person name="Lind A.E."/>
            <person name="van Eijk R."/>
            <person name="Schleper C."/>
            <person name="Guy L."/>
            <person name="Ettema T.J."/>
        </authorList>
    </citation>
    <scope>NUCLEOTIDE SEQUENCE</scope>
</reference>
<keyword evidence="1" id="KW-1133">Transmembrane helix</keyword>
<keyword evidence="1" id="KW-0472">Membrane</keyword>
<organism evidence="2">
    <name type="scientific">marine sediment metagenome</name>
    <dbReference type="NCBI Taxonomy" id="412755"/>
    <lineage>
        <taxon>unclassified sequences</taxon>
        <taxon>metagenomes</taxon>
        <taxon>ecological metagenomes</taxon>
    </lineage>
</organism>
<name>A0A0F9T3W0_9ZZZZ</name>
<accession>A0A0F9T3W0</accession>